<dbReference type="AlphaFoldDB" id="A0A537JJ18"/>
<dbReference type="InterPro" id="IPR011530">
    <property type="entry name" value="rRNA_adenine_dimethylase"/>
</dbReference>
<dbReference type="InterPro" id="IPR020598">
    <property type="entry name" value="rRNA_Ade_methylase_Trfase_N"/>
</dbReference>
<dbReference type="SMART" id="SM00650">
    <property type="entry name" value="rADc"/>
    <property type="match status" value="1"/>
</dbReference>
<dbReference type="Proteomes" id="UP000320048">
    <property type="component" value="Unassembled WGS sequence"/>
</dbReference>
<dbReference type="SUPFAM" id="SSF53335">
    <property type="entry name" value="S-adenosyl-L-methionine-dependent methyltransferases"/>
    <property type="match status" value="1"/>
</dbReference>
<evidence type="ECO:0000256" key="2">
    <source>
        <dbReference type="ARBA" id="ARBA00022552"/>
    </source>
</evidence>
<dbReference type="NCBIfam" id="TIGR00755">
    <property type="entry name" value="ksgA"/>
    <property type="match status" value="1"/>
</dbReference>
<evidence type="ECO:0000256" key="8">
    <source>
        <dbReference type="PROSITE-ProRule" id="PRU01026"/>
    </source>
</evidence>
<organism evidence="11 12">
    <name type="scientific">Candidatus Segetimicrobium genomatis</name>
    <dbReference type="NCBI Taxonomy" id="2569760"/>
    <lineage>
        <taxon>Bacteria</taxon>
        <taxon>Bacillati</taxon>
        <taxon>Candidatus Sysuimicrobiota</taxon>
        <taxon>Candidatus Sysuimicrobiia</taxon>
        <taxon>Candidatus Sysuimicrobiales</taxon>
        <taxon>Candidatus Segetimicrobiaceae</taxon>
        <taxon>Candidatus Segetimicrobium</taxon>
    </lineage>
</organism>
<dbReference type="PROSITE" id="PS51689">
    <property type="entry name" value="SAM_RNA_A_N6_MT"/>
    <property type="match status" value="1"/>
</dbReference>
<dbReference type="InterPro" id="IPR001737">
    <property type="entry name" value="KsgA/Erm"/>
</dbReference>
<keyword evidence="2 7" id="KW-0698">rRNA processing</keyword>
<evidence type="ECO:0000256" key="3">
    <source>
        <dbReference type="ARBA" id="ARBA00022603"/>
    </source>
</evidence>
<feature type="binding site" evidence="7 8">
    <location>
        <position position="68"/>
    </location>
    <ligand>
        <name>S-adenosyl-L-methionine</name>
        <dbReference type="ChEBI" id="CHEBI:59789"/>
    </ligand>
</feature>
<dbReference type="Gene3D" id="1.10.8.100">
    <property type="entry name" value="Ribosomal RNA adenine dimethylase-like, domain 2"/>
    <property type="match status" value="1"/>
</dbReference>
<feature type="binding site" evidence="7 8">
    <location>
        <position position="66"/>
    </location>
    <ligand>
        <name>S-adenosyl-L-methionine</name>
        <dbReference type="ChEBI" id="CHEBI:59789"/>
    </ligand>
</feature>
<evidence type="ECO:0000256" key="1">
    <source>
        <dbReference type="ARBA" id="ARBA00022490"/>
    </source>
</evidence>
<dbReference type="InterPro" id="IPR020596">
    <property type="entry name" value="rRNA_Ade_Mease_Trfase_CS"/>
</dbReference>
<feature type="compositionally biased region" description="Polar residues" evidence="9">
    <location>
        <begin position="1"/>
        <end position="18"/>
    </location>
</feature>
<feature type="region of interest" description="Disordered" evidence="9">
    <location>
        <begin position="1"/>
        <end position="33"/>
    </location>
</feature>
<feature type="binding site" evidence="7 8">
    <location>
        <position position="139"/>
    </location>
    <ligand>
        <name>S-adenosyl-L-methionine</name>
        <dbReference type="ChEBI" id="CHEBI:59789"/>
    </ligand>
</feature>
<dbReference type="Gene3D" id="3.40.50.150">
    <property type="entry name" value="Vaccinia Virus protein VP39"/>
    <property type="match status" value="1"/>
</dbReference>
<feature type="domain" description="Ribosomal RNA adenine methylase transferase N-terminal" evidence="10">
    <location>
        <begin position="73"/>
        <end position="247"/>
    </location>
</feature>
<evidence type="ECO:0000256" key="6">
    <source>
        <dbReference type="ARBA" id="ARBA00022884"/>
    </source>
</evidence>
<evidence type="ECO:0000256" key="5">
    <source>
        <dbReference type="ARBA" id="ARBA00022691"/>
    </source>
</evidence>
<feature type="binding site" evidence="7 8">
    <location>
        <position position="114"/>
    </location>
    <ligand>
        <name>S-adenosyl-L-methionine</name>
        <dbReference type="ChEBI" id="CHEBI:59789"/>
    </ligand>
</feature>
<comment type="caution">
    <text evidence="11">The sequence shown here is derived from an EMBL/GenBank/DDBJ whole genome shotgun (WGS) entry which is preliminary data.</text>
</comment>
<comment type="function">
    <text evidence="7">Specifically dimethylates two adjacent adenosines (A1518 and A1519) in the loop of a conserved hairpin near the 3'-end of 16S rRNA in the 30S particle. May play a critical role in biogenesis of 30S subunits.</text>
</comment>
<name>A0A537JJ18_9BACT</name>
<evidence type="ECO:0000313" key="12">
    <source>
        <dbReference type="Proteomes" id="UP000320048"/>
    </source>
</evidence>
<protein>
    <recommendedName>
        <fullName evidence="7">Ribosomal RNA small subunit methyltransferase A</fullName>
        <ecNumber evidence="7">2.1.1.182</ecNumber>
    </recommendedName>
    <alternativeName>
        <fullName evidence="7">16S rRNA (adenine(1518)-N(6)/adenine(1519)-N(6))-dimethyltransferase</fullName>
    </alternativeName>
    <alternativeName>
        <fullName evidence="7">16S rRNA dimethyladenosine transferase</fullName>
    </alternativeName>
    <alternativeName>
        <fullName evidence="7">16S rRNA dimethylase</fullName>
    </alternativeName>
    <alternativeName>
        <fullName evidence="7">S-adenosylmethionine-6-N', N'-adenosyl(rRNA) dimethyltransferase</fullName>
    </alternativeName>
</protein>
<evidence type="ECO:0000256" key="9">
    <source>
        <dbReference type="SAM" id="MobiDB-lite"/>
    </source>
</evidence>
<reference evidence="11 12" key="1">
    <citation type="journal article" date="2019" name="Nat. Microbiol.">
        <title>Mediterranean grassland soil C-N compound turnover is dependent on rainfall and depth, and is mediated by genomically divergent microorganisms.</title>
        <authorList>
            <person name="Diamond S."/>
            <person name="Andeer P.F."/>
            <person name="Li Z."/>
            <person name="Crits-Christoph A."/>
            <person name="Burstein D."/>
            <person name="Anantharaman K."/>
            <person name="Lane K.R."/>
            <person name="Thomas B.C."/>
            <person name="Pan C."/>
            <person name="Northen T.R."/>
            <person name="Banfield J.F."/>
        </authorList>
    </citation>
    <scope>NUCLEOTIDE SEQUENCE [LARGE SCALE GENOMIC DNA]</scope>
    <source>
        <strain evidence="11">NP_7</strain>
    </source>
</reference>
<sequence length="336" mass="35551">MKRRSSSAGVPSRCTSSAGPEAHRTPGRSLGVHAEPATVAELVTPAGTRAILRRFAVRPAKRWGQHFLVSIRTLERILAAASLSRADSVLEVGAGIGTLTLGLAERAGWVTAVEVDRRLLRALDAVVGPMPNVRIVPGDILDLSAADLFDGPAGGARKVVANLPYSIASAVLTGLLRQPLGLALLVVTVQREVAERITARPGGRTYGILSVAVQYRAVPRIVARIPPGAFFPQPAVESALVELRPLARPAVEVPDEPTFFKIVSSGFGQRRKTLHNALANGLDQPRDVVARALSEAGVDPRARAETLDLAAFGRLALALAAPLRDAPRSPDPRGRE</sequence>
<keyword evidence="3 7" id="KW-0489">Methyltransferase</keyword>
<dbReference type="PANTHER" id="PTHR11727">
    <property type="entry name" value="DIMETHYLADENOSINE TRANSFERASE"/>
    <property type="match status" value="1"/>
</dbReference>
<accession>A0A537JJ18</accession>
<evidence type="ECO:0000259" key="10">
    <source>
        <dbReference type="SMART" id="SM00650"/>
    </source>
</evidence>
<comment type="similarity">
    <text evidence="7">Belongs to the class I-like SAM-binding methyltransferase superfamily. rRNA adenine N(6)-methyltransferase family. RsmA subfamily.</text>
</comment>
<comment type="catalytic activity">
    <reaction evidence="7">
        <text>adenosine(1518)/adenosine(1519) in 16S rRNA + 4 S-adenosyl-L-methionine = N(6)-dimethyladenosine(1518)/N(6)-dimethyladenosine(1519) in 16S rRNA + 4 S-adenosyl-L-homocysteine + 4 H(+)</text>
        <dbReference type="Rhea" id="RHEA:19609"/>
        <dbReference type="Rhea" id="RHEA-COMP:10232"/>
        <dbReference type="Rhea" id="RHEA-COMP:10233"/>
        <dbReference type="ChEBI" id="CHEBI:15378"/>
        <dbReference type="ChEBI" id="CHEBI:57856"/>
        <dbReference type="ChEBI" id="CHEBI:59789"/>
        <dbReference type="ChEBI" id="CHEBI:74411"/>
        <dbReference type="ChEBI" id="CHEBI:74493"/>
        <dbReference type="EC" id="2.1.1.182"/>
    </reaction>
</comment>
<evidence type="ECO:0000313" key="11">
    <source>
        <dbReference type="EMBL" id="TMI83538.1"/>
    </source>
</evidence>
<evidence type="ECO:0000256" key="7">
    <source>
        <dbReference type="HAMAP-Rule" id="MF_00607"/>
    </source>
</evidence>
<keyword evidence="6 7" id="KW-0694">RNA-binding</keyword>
<dbReference type="HAMAP" id="MF_00607">
    <property type="entry name" value="16SrRNA_methyltr_A"/>
    <property type="match status" value="1"/>
</dbReference>
<keyword evidence="5 7" id="KW-0949">S-adenosyl-L-methionine</keyword>
<gene>
    <name evidence="7 11" type="primary">rsmA</name>
    <name evidence="7" type="synonym">ksgA</name>
    <name evidence="11" type="ORF">E6H04_02700</name>
</gene>
<keyword evidence="4 7" id="KW-0808">Transferase</keyword>
<dbReference type="EC" id="2.1.1.182" evidence="7"/>
<comment type="subcellular location">
    <subcellularLocation>
        <location evidence="7">Cytoplasm</location>
    </subcellularLocation>
</comment>
<proteinExistence type="inferred from homology"/>
<dbReference type="GO" id="GO:0052908">
    <property type="term" value="F:16S rRNA (adenine(1518)-N(6)/adenine(1519)-N(6))-dimethyltransferase activity"/>
    <property type="evidence" value="ECO:0007669"/>
    <property type="project" value="UniProtKB-EC"/>
</dbReference>
<keyword evidence="1 7" id="KW-0963">Cytoplasm</keyword>
<dbReference type="PANTHER" id="PTHR11727:SF7">
    <property type="entry name" value="DIMETHYLADENOSINE TRANSFERASE-RELATED"/>
    <property type="match status" value="1"/>
</dbReference>
<dbReference type="GO" id="GO:0003723">
    <property type="term" value="F:RNA binding"/>
    <property type="evidence" value="ECO:0007669"/>
    <property type="project" value="UniProtKB-UniRule"/>
</dbReference>
<feature type="binding site" evidence="7 8">
    <location>
        <position position="162"/>
    </location>
    <ligand>
        <name>S-adenosyl-L-methionine</name>
        <dbReference type="ChEBI" id="CHEBI:59789"/>
    </ligand>
</feature>
<dbReference type="GO" id="GO:0005829">
    <property type="term" value="C:cytosol"/>
    <property type="evidence" value="ECO:0007669"/>
    <property type="project" value="TreeGrafter"/>
</dbReference>
<dbReference type="Pfam" id="PF00398">
    <property type="entry name" value="RrnaAD"/>
    <property type="match status" value="1"/>
</dbReference>
<dbReference type="CDD" id="cd02440">
    <property type="entry name" value="AdoMet_MTases"/>
    <property type="match status" value="1"/>
</dbReference>
<feature type="binding site" evidence="7 8">
    <location>
        <position position="93"/>
    </location>
    <ligand>
        <name>S-adenosyl-L-methionine</name>
        <dbReference type="ChEBI" id="CHEBI:59789"/>
    </ligand>
</feature>
<dbReference type="PROSITE" id="PS01131">
    <property type="entry name" value="RRNA_A_DIMETH"/>
    <property type="match status" value="1"/>
</dbReference>
<dbReference type="InterPro" id="IPR023165">
    <property type="entry name" value="rRNA_Ade_diMease-like_C"/>
</dbReference>
<dbReference type="InterPro" id="IPR029063">
    <property type="entry name" value="SAM-dependent_MTases_sf"/>
</dbReference>
<evidence type="ECO:0000256" key="4">
    <source>
        <dbReference type="ARBA" id="ARBA00022679"/>
    </source>
</evidence>
<dbReference type="EMBL" id="VBAO01000072">
    <property type="protein sequence ID" value="TMI83538.1"/>
    <property type="molecule type" value="Genomic_DNA"/>
</dbReference>